<name>A0AAN6GLG4_9BASI</name>
<feature type="non-terminal residue" evidence="1">
    <location>
        <position position="1"/>
    </location>
</feature>
<evidence type="ECO:0000313" key="2">
    <source>
        <dbReference type="Proteomes" id="UP001176517"/>
    </source>
</evidence>
<sequence length="75" mass="8778">LRRRARRILSSTQPRPFWNSTPSTSKLMMFLALLVTLPSTLGLPRHTRLWPQVRPPKQMTFVVSSFSKFLRPLRS</sequence>
<dbReference type="AlphaFoldDB" id="A0AAN6GLG4"/>
<evidence type="ECO:0000313" key="1">
    <source>
        <dbReference type="EMBL" id="KAK0543575.1"/>
    </source>
</evidence>
<proteinExistence type="predicted"/>
<gene>
    <name evidence="1" type="ORF">OC846_006368</name>
</gene>
<feature type="non-terminal residue" evidence="1">
    <location>
        <position position="75"/>
    </location>
</feature>
<dbReference type="Proteomes" id="UP001176517">
    <property type="component" value="Unassembled WGS sequence"/>
</dbReference>
<accession>A0AAN6GLG4</accession>
<organism evidence="1 2">
    <name type="scientific">Tilletia horrida</name>
    <dbReference type="NCBI Taxonomy" id="155126"/>
    <lineage>
        <taxon>Eukaryota</taxon>
        <taxon>Fungi</taxon>
        <taxon>Dikarya</taxon>
        <taxon>Basidiomycota</taxon>
        <taxon>Ustilaginomycotina</taxon>
        <taxon>Exobasidiomycetes</taxon>
        <taxon>Tilletiales</taxon>
        <taxon>Tilletiaceae</taxon>
        <taxon>Tilletia</taxon>
    </lineage>
</organism>
<comment type="caution">
    <text evidence="1">The sequence shown here is derived from an EMBL/GenBank/DDBJ whole genome shotgun (WGS) entry which is preliminary data.</text>
</comment>
<keyword evidence="2" id="KW-1185">Reference proteome</keyword>
<dbReference type="EMBL" id="JAPDMZ010000347">
    <property type="protein sequence ID" value="KAK0543575.1"/>
    <property type="molecule type" value="Genomic_DNA"/>
</dbReference>
<reference evidence="1" key="1">
    <citation type="journal article" date="2023" name="PhytoFront">
        <title>Draft Genome Resources of Seven Strains of Tilletia horrida, Causal Agent of Kernel Smut of Rice.</title>
        <authorList>
            <person name="Khanal S."/>
            <person name="Antony Babu S."/>
            <person name="Zhou X.G."/>
        </authorList>
    </citation>
    <scope>NUCLEOTIDE SEQUENCE</scope>
    <source>
        <strain evidence="1">TX6</strain>
    </source>
</reference>
<protein>
    <submittedName>
        <fullName evidence="1">Uncharacterized protein</fullName>
    </submittedName>
</protein>